<accession>A0ABS9H5C6</accession>
<sequence>MRISVECGGFTRAADACAAANQTSAVLTLALADRLVPTAGMAGNDATSTDFAQAYDAGAREAVAALADLTHAFIGAGRLLATTGRNHASAEAGAGASVVGYVGDDLDDSAYVRVRPPVVPSSLGSQEPSLGVVDAWILDQLEGFVWPGADVSLLRSAAGAWRRAAASTAGLADHVDVALTFVEAQHSPEVPLAVDALTDLGRLIGDTAWQLAGLADACEEYADAVEAARDRTRALLSEVAQMVVEGAAISVLVTGLTGGLGGAASVAAAAAKVRSHAPRFYALLTALRASAAASVSRLERVRDELAVVRSRVQRFVRAPVRNEVGAVKPGAWLPPRKTGWLRDHEVPPGHTIELHVGKTSDELLQRFERWPRLKRSSTFADESEAEHLISRVIQRREDEIRQWLARPSGKLTLEEDLGIATGRSIGRDGTVHIPTGVRVVLISDARAPTGWRILTAFPD</sequence>
<evidence type="ECO:0000313" key="2">
    <source>
        <dbReference type="EMBL" id="MCF6376457.1"/>
    </source>
</evidence>
<feature type="domain" description="Bacterial CdiA-CT RNAse A" evidence="1">
    <location>
        <begin position="349"/>
        <end position="458"/>
    </location>
</feature>
<protein>
    <recommendedName>
        <fullName evidence="1">Bacterial CdiA-CT RNAse A domain-containing protein</fullName>
    </recommendedName>
</protein>
<gene>
    <name evidence="2" type="ORF">L2K70_02470</name>
</gene>
<organism evidence="2 3">
    <name type="scientific">Nocardioides potassii</name>
    <dbReference type="NCBI Taxonomy" id="2911371"/>
    <lineage>
        <taxon>Bacteria</taxon>
        <taxon>Bacillati</taxon>
        <taxon>Actinomycetota</taxon>
        <taxon>Actinomycetes</taxon>
        <taxon>Propionibacteriales</taxon>
        <taxon>Nocardioidaceae</taxon>
        <taxon>Nocardioides</taxon>
    </lineage>
</organism>
<reference evidence="2 3" key="1">
    <citation type="submission" date="2022-01" db="EMBL/GenBank/DDBJ databases">
        <title>Nocardioides sp. nov., an actinomycete isolated from mining soil.</title>
        <authorList>
            <person name="Liu L."/>
        </authorList>
    </citation>
    <scope>NUCLEOTIDE SEQUENCE [LARGE SCALE GENOMIC DNA]</scope>
    <source>
        <strain evidence="2 3">KLBMP 9356</strain>
    </source>
</reference>
<dbReference type="InterPro" id="IPR041436">
    <property type="entry name" value="RNAse_A_bac"/>
</dbReference>
<keyword evidence="3" id="KW-1185">Reference proteome</keyword>
<evidence type="ECO:0000259" key="1">
    <source>
        <dbReference type="Pfam" id="PF18431"/>
    </source>
</evidence>
<dbReference type="Proteomes" id="UP001201161">
    <property type="component" value="Unassembled WGS sequence"/>
</dbReference>
<dbReference type="CDD" id="cd20684">
    <property type="entry name" value="CdiA-CT_Yk_RNaseA-like"/>
    <property type="match status" value="1"/>
</dbReference>
<dbReference type="RefSeq" id="WP_236398486.1">
    <property type="nucleotide sequence ID" value="NZ_JAKJHZ010000003.1"/>
</dbReference>
<evidence type="ECO:0000313" key="3">
    <source>
        <dbReference type="Proteomes" id="UP001201161"/>
    </source>
</evidence>
<dbReference type="EMBL" id="JAKJHZ010000003">
    <property type="protein sequence ID" value="MCF6376457.1"/>
    <property type="molecule type" value="Genomic_DNA"/>
</dbReference>
<dbReference type="Pfam" id="PF18431">
    <property type="entry name" value="RNAse_A_bac"/>
    <property type="match status" value="1"/>
</dbReference>
<proteinExistence type="predicted"/>
<comment type="caution">
    <text evidence="2">The sequence shown here is derived from an EMBL/GenBank/DDBJ whole genome shotgun (WGS) entry which is preliminary data.</text>
</comment>
<name>A0ABS9H5C6_9ACTN</name>